<proteinExistence type="predicted"/>
<dbReference type="EMBL" id="PNHP01000001">
    <property type="protein sequence ID" value="PMC82503.1"/>
    <property type="molecule type" value="Genomic_DNA"/>
</dbReference>
<dbReference type="AlphaFoldDB" id="A0A2N6UKY1"/>
<evidence type="ECO:0000313" key="2">
    <source>
        <dbReference type="Proteomes" id="UP000235658"/>
    </source>
</evidence>
<comment type="caution">
    <text evidence="1">The sequence shown here is derived from an EMBL/GenBank/DDBJ whole genome shotgun (WGS) entry which is preliminary data.</text>
</comment>
<name>A0A2N6UKY1_9FIRM</name>
<dbReference type="Proteomes" id="UP000235658">
    <property type="component" value="Unassembled WGS sequence"/>
</dbReference>
<sequence length="106" mass="12383">MYVDQKEIFKIIDDFKEIYLKEIRNQGKDILLYGSKREKTSKGYEITLCEGFPTVKIGTTKIGVYLKIQFYNNISITDIMYSQACSHTLKLLKAINEDVIEYGQER</sequence>
<dbReference type="GeneID" id="84577926"/>
<dbReference type="RefSeq" id="WP_040397288.1">
    <property type="nucleotide sequence ID" value="NZ_PNHP01000001.1"/>
</dbReference>
<organism evidence="1 2">
    <name type="scientific">Anaerococcus hydrogenalis</name>
    <dbReference type="NCBI Taxonomy" id="33029"/>
    <lineage>
        <taxon>Bacteria</taxon>
        <taxon>Bacillati</taxon>
        <taxon>Bacillota</taxon>
        <taxon>Tissierellia</taxon>
        <taxon>Tissierellales</taxon>
        <taxon>Peptoniphilaceae</taxon>
        <taxon>Anaerococcus</taxon>
    </lineage>
</organism>
<accession>A0A2N6UKY1</accession>
<evidence type="ECO:0000313" key="1">
    <source>
        <dbReference type="EMBL" id="PMC82503.1"/>
    </source>
</evidence>
<reference evidence="1 2" key="1">
    <citation type="submission" date="2017-09" db="EMBL/GenBank/DDBJ databases">
        <title>Bacterial strain isolated from the female urinary microbiota.</title>
        <authorList>
            <person name="Thomas-White K."/>
            <person name="Kumar N."/>
            <person name="Forster S."/>
            <person name="Putonti C."/>
            <person name="Lawley T."/>
            <person name="Wolfe A.J."/>
        </authorList>
    </citation>
    <scope>NUCLEOTIDE SEQUENCE [LARGE SCALE GENOMIC DNA]</scope>
    <source>
        <strain evidence="1 2">UMB0204</strain>
    </source>
</reference>
<protein>
    <submittedName>
        <fullName evidence="1">Uncharacterized protein</fullName>
    </submittedName>
</protein>
<gene>
    <name evidence="1" type="ORF">CJ192_01880</name>
</gene>